<dbReference type="InterPro" id="IPR012336">
    <property type="entry name" value="Thioredoxin-like_fold"/>
</dbReference>
<protein>
    <submittedName>
        <fullName evidence="2">Thioredoxin family protein</fullName>
    </submittedName>
</protein>
<evidence type="ECO:0000259" key="1">
    <source>
        <dbReference type="Pfam" id="PF13192"/>
    </source>
</evidence>
<accession>A0ABY6HKL7</accession>
<dbReference type="Pfam" id="PF13192">
    <property type="entry name" value="Thioredoxin_3"/>
    <property type="match status" value="1"/>
</dbReference>
<dbReference type="RefSeq" id="WP_263993053.1">
    <property type="nucleotide sequence ID" value="NZ_CP087994.1"/>
</dbReference>
<organism evidence="2 3">
    <name type="scientific">Acetobacterium wieringae</name>
    <dbReference type="NCBI Taxonomy" id="52694"/>
    <lineage>
        <taxon>Bacteria</taxon>
        <taxon>Bacillati</taxon>
        <taxon>Bacillota</taxon>
        <taxon>Clostridia</taxon>
        <taxon>Eubacteriales</taxon>
        <taxon>Eubacteriaceae</taxon>
        <taxon>Acetobacterium</taxon>
    </lineage>
</organism>
<sequence>MQKITLIITEPIDPSSDMLRRRLIEAIGLNDCDGEIIPRIEFCDNVEVCSPQKLTVMAGIQTEYEQMEKKLRRLEADFGIVCRPSNLWSRELEELREPFRDAAERLSVLMTPVLIINGEVKSSGEVPNPCKLDEWIKSANC</sequence>
<keyword evidence="3" id="KW-1185">Reference proteome</keyword>
<evidence type="ECO:0000313" key="2">
    <source>
        <dbReference type="EMBL" id="UYO63964.1"/>
    </source>
</evidence>
<dbReference type="EMBL" id="CP087994">
    <property type="protein sequence ID" value="UYO63964.1"/>
    <property type="molecule type" value="Genomic_DNA"/>
</dbReference>
<reference evidence="2" key="1">
    <citation type="submission" date="2021-11" db="EMBL/GenBank/DDBJ databases">
        <title>Isoprene-degrading acetogen.</title>
        <authorList>
            <person name="Yang Y."/>
            <person name="Jin H."/>
            <person name="Yan J."/>
        </authorList>
    </citation>
    <scope>NUCLEOTIDE SEQUENCE</scope>
    <source>
        <strain evidence="2">Berkeley</strain>
    </source>
</reference>
<evidence type="ECO:0000313" key="3">
    <source>
        <dbReference type="Proteomes" id="UP001163550"/>
    </source>
</evidence>
<name>A0ABY6HKL7_9FIRM</name>
<feature type="domain" description="Thioredoxin-like fold" evidence="1">
    <location>
        <begin position="97"/>
        <end position="137"/>
    </location>
</feature>
<dbReference type="Gene3D" id="3.40.30.10">
    <property type="entry name" value="Glutaredoxin"/>
    <property type="match status" value="1"/>
</dbReference>
<dbReference type="Proteomes" id="UP001163550">
    <property type="component" value="Chromosome"/>
</dbReference>
<gene>
    <name evidence="2" type="ORF">LNN31_05975</name>
</gene>
<proteinExistence type="predicted"/>